<dbReference type="PANTHER" id="PTHR30469:SF38">
    <property type="entry name" value="HLYD FAMILY SECRETION PROTEIN"/>
    <property type="match status" value="1"/>
</dbReference>
<evidence type="ECO:0000256" key="2">
    <source>
        <dbReference type="SAM" id="Coils"/>
    </source>
</evidence>
<gene>
    <name evidence="8" type="ORF">E6K78_08420</name>
</gene>
<evidence type="ECO:0000259" key="7">
    <source>
        <dbReference type="Pfam" id="PF25989"/>
    </source>
</evidence>
<reference evidence="8 9" key="1">
    <citation type="journal article" date="2019" name="Nat. Microbiol.">
        <title>Mediterranean grassland soil C-N compound turnover is dependent on rainfall and depth, and is mediated by genomically divergent microorganisms.</title>
        <authorList>
            <person name="Diamond S."/>
            <person name="Andeer P.F."/>
            <person name="Li Z."/>
            <person name="Crits-Christoph A."/>
            <person name="Burstein D."/>
            <person name="Anantharaman K."/>
            <person name="Lane K.R."/>
            <person name="Thomas B.C."/>
            <person name="Pan C."/>
            <person name="Northen T.R."/>
            <person name="Banfield J.F."/>
        </authorList>
    </citation>
    <scope>NUCLEOTIDE SEQUENCE [LARGE SCALE GENOMIC DNA]</scope>
    <source>
        <strain evidence="8">WS_8</strain>
    </source>
</reference>
<dbReference type="Proteomes" id="UP000316609">
    <property type="component" value="Unassembled WGS sequence"/>
</dbReference>
<evidence type="ECO:0000259" key="6">
    <source>
        <dbReference type="Pfam" id="PF25973"/>
    </source>
</evidence>
<sequence>MTTSTPDLSRLRIDRGDPPPTPRRGAGPWIPIGLGLLVVLAIGASLVLGPRPREVHVALAAATGGGSVTGAGITANGYVVARTKASVSAKIPGRMSYLGVGEGSHVRRGQVIARLESGDYRAALLAARAAAAATEVQLAQARRDLERSRSLRASNVISDAELESATTRASTLAAQLDEQRAQVALARANLENTNVRAPFDGTVLRKDAEVGEIVAPSSAGGGLTRTAIATMADLGTLEVEVDVNEAYIAQVHSGQACRITLDAYPDTSFAGRTRQVVPTADRQKATVQVKVSILDRDPRILPEMGAKVEFVRETSAERAVAARRVLVPSAAVTQDAAGARVWVVEDGRALARTVDLGATRGDQVEIRRGLNGGESVVLDPAGLTQGARVRVKTG</sequence>
<feature type="domain" description="CusB-like beta-barrel" evidence="5">
    <location>
        <begin position="239"/>
        <end position="313"/>
    </location>
</feature>
<keyword evidence="4" id="KW-0472">Membrane</keyword>
<evidence type="ECO:0000313" key="8">
    <source>
        <dbReference type="EMBL" id="TMQ64969.1"/>
    </source>
</evidence>
<proteinExistence type="inferred from homology"/>
<dbReference type="Pfam" id="PF25989">
    <property type="entry name" value="YknX_C"/>
    <property type="match status" value="1"/>
</dbReference>
<dbReference type="NCBIfam" id="TIGR01730">
    <property type="entry name" value="RND_mfp"/>
    <property type="match status" value="1"/>
</dbReference>
<dbReference type="PANTHER" id="PTHR30469">
    <property type="entry name" value="MULTIDRUG RESISTANCE PROTEIN MDTA"/>
    <property type="match status" value="1"/>
</dbReference>
<feature type="coiled-coil region" evidence="2">
    <location>
        <begin position="131"/>
        <end position="196"/>
    </location>
</feature>
<dbReference type="AlphaFoldDB" id="A0A538TMW8"/>
<dbReference type="InterPro" id="IPR006143">
    <property type="entry name" value="RND_pump_MFP"/>
</dbReference>
<dbReference type="Pfam" id="PF25954">
    <property type="entry name" value="Beta-barrel_RND_2"/>
    <property type="match status" value="1"/>
</dbReference>
<keyword evidence="2" id="KW-0175">Coiled coil</keyword>
<dbReference type="InterPro" id="IPR058792">
    <property type="entry name" value="Beta-barrel_RND_2"/>
</dbReference>
<evidence type="ECO:0000256" key="1">
    <source>
        <dbReference type="ARBA" id="ARBA00009477"/>
    </source>
</evidence>
<comment type="similarity">
    <text evidence="1">Belongs to the membrane fusion protein (MFP) (TC 8.A.1) family.</text>
</comment>
<name>A0A538TMW8_UNCEI</name>
<feature type="transmembrane region" description="Helical" evidence="4">
    <location>
        <begin position="29"/>
        <end position="49"/>
    </location>
</feature>
<dbReference type="Gene3D" id="1.10.287.470">
    <property type="entry name" value="Helix hairpin bin"/>
    <property type="match status" value="1"/>
</dbReference>
<dbReference type="Pfam" id="PF25973">
    <property type="entry name" value="BSH_CzcB"/>
    <property type="match status" value="1"/>
</dbReference>
<dbReference type="Gene3D" id="2.40.420.20">
    <property type="match status" value="1"/>
</dbReference>
<accession>A0A538TMW8</accession>
<dbReference type="InterPro" id="IPR058637">
    <property type="entry name" value="YknX-like_C"/>
</dbReference>
<feature type="domain" description="CzcB-like barrel-sandwich hybrid" evidence="6">
    <location>
        <begin position="85"/>
        <end position="216"/>
    </location>
</feature>
<dbReference type="Gene3D" id="2.40.50.100">
    <property type="match status" value="1"/>
</dbReference>
<keyword evidence="4" id="KW-0812">Transmembrane</keyword>
<dbReference type="InterPro" id="IPR058647">
    <property type="entry name" value="BSH_CzcB-like"/>
</dbReference>
<comment type="caution">
    <text evidence="8">The sequence shown here is derived from an EMBL/GenBank/DDBJ whole genome shotgun (WGS) entry which is preliminary data.</text>
</comment>
<dbReference type="EMBL" id="VBOY01000077">
    <property type="protein sequence ID" value="TMQ64969.1"/>
    <property type="molecule type" value="Genomic_DNA"/>
</dbReference>
<evidence type="ECO:0000256" key="3">
    <source>
        <dbReference type="SAM" id="MobiDB-lite"/>
    </source>
</evidence>
<keyword evidence="4" id="KW-1133">Transmembrane helix</keyword>
<dbReference type="GO" id="GO:0015562">
    <property type="term" value="F:efflux transmembrane transporter activity"/>
    <property type="evidence" value="ECO:0007669"/>
    <property type="project" value="TreeGrafter"/>
</dbReference>
<evidence type="ECO:0000259" key="5">
    <source>
        <dbReference type="Pfam" id="PF25954"/>
    </source>
</evidence>
<evidence type="ECO:0000256" key="4">
    <source>
        <dbReference type="SAM" id="Phobius"/>
    </source>
</evidence>
<dbReference type="GO" id="GO:1990281">
    <property type="term" value="C:efflux pump complex"/>
    <property type="evidence" value="ECO:0007669"/>
    <property type="project" value="TreeGrafter"/>
</dbReference>
<dbReference type="SUPFAM" id="SSF111369">
    <property type="entry name" value="HlyD-like secretion proteins"/>
    <property type="match status" value="1"/>
</dbReference>
<protein>
    <submittedName>
        <fullName evidence="8">Efflux RND transporter periplasmic adaptor subunit</fullName>
    </submittedName>
</protein>
<feature type="domain" description="YknX-like C-terminal permuted SH3-like" evidence="7">
    <location>
        <begin position="326"/>
        <end position="391"/>
    </location>
</feature>
<organism evidence="8 9">
    <name type="scientific">Eiseniibacteriota bacterium</name>
    <dbReference type="NCBI Taxonomy" id="2212470"/>
    <lineage>
        <taxon>Bacteria</taxon>
        <taxon>Candidatus Eiseniibacteriota</taxon>
    </lineage>
</organism>
<evidence type="ECO:0000313" key="9">
    <source>
        <dbReference type="Proteomes" id="UP000316609"/>
    </source>
</evidence>
<feature type="region of interest" description="Disordered" evidence="3">
    <location>
        <begin position="1"/>
        <end position="26"/>
    </location>
</feature>
<dbReference type="Gene3D" id="2.40.30.170">
    <property type="match status" value="1"/>
</dbReference>